<gene>
    <name evidence="7" type="ORF">F4V44_06335</name>
</gene>
<dbReference type="NCBIfam" id="NF038013">
    <property type="entry name" value="AceTr_1"/>
    <property type="match status" value="1"/>
</dbReference>
<dbReference type="InterPro" id="IPR051633">
    <property type="entry name" value="AceTr"/>
</dbReference>
<comment type="caution">
    <text evidence="7">The sequence shown here is derived from an EMBL/GenBank/DDBJ whole genome shotgun (WGS) entry which is preliminary data.</text>
</comment>
<dbReference type="Proteomes" id="UP000326671">
    <property type="component" value="Unassembled WGS sequence"/>
</dbReference>
<feature type="transmembrane region" description="Helical" evidence="6">
    <location>
        <begin position="101"/>
        <end position="121"/>
    </location>
</feature>
<dbReference type="PANTHER" id="PTHR31123:SF1">
    <property type="entry name" value="ACCUMULATION OF DYADS PROTEIN 2-RELATED"/>
    <property type="match status" value="1"/>
</dbReference>
<dbReference type="GO" id="GO:0015123">
    <property type="term" value="F:acetate transmembrane transporter activity"/>
    <property type="evidence" value="ECO:0007669"/>
    <property type="project" value="TreeGrafter"/>
</dbReference>
<accession>A0A5J5HYL4</accession>
<dbReference type="OrthoDB" id="9787939at2"/>
<keyword evidence="4 6" id="KW-1133">Transmembrane helix</keyword>
<dbReference type="Pfam" id="PF01184">
    <property type="entry name" value="Gpr1_Fun34_YaaH"/>
    <property type="match status" value="1"/>
</dbReference>
<feature type="transmembrane region" description="Helical" evidence="6">
    <location>
        <begin position="67"/>
        <end position="89"/>
    </location>
</feature>
<sequence>MNEKKVLIADPGPLGLAAFALTTFVLSCKNAGLLPDTVGDVFLTLGLFYGGLAQLLAGMWEFKKDNTFGATAFTSYGAFWISLSSMIYLELTGVLNFGEDMNIALGIFLVAWTIFTFYMWIGTFRISTALNLVFTLLLITFILLDLTEFGVISGPIAGYFGLATAFSAWYASAAGVLNPLFEKDILPTGTFKKKQVERFGKSA</sequence>
<dbReference type="InterPro" id="IPR000791">
    <property type="entry name" value="Gpr1/Fun34/SatP-like"/>
</dbReference>
<dbReference type="PANTHER" id="PTHR31123">
    <property type="entry name" value="ACCUMULATION OF DYADS PROTEIN 2-RELATED"/>
    <property type="match status" value="1"/>
</dbReference>
<feature type="transmembrane region" description="Helical" evidence="6">
    <location>
        <begin position="128"/>
        <end position="144"/>
    </location>
</feature>
<evidence type="ECO:0000313" key="7">
    <source>
        <dbReference type="EMBL" id="KAA9027613.1"/>
    </source>
</evidence>
<feature type="transmembrane region" description="Helical" evidence="6">
    <location>
        <begin position="156"/>
        <end position="177"/>
    </location>
</feature>
<evidence type="ECO:0000256" key="6">
    <source>
        <dbReference type="SAM" id="Phobius"/>
    </source>
</evidence>
<protein>
    <recommendedName>
        <fullName evidence="9">GPR1/FUN34/yaaH family protein</fullName>
    </recommendedName>
</protein>
<dbReference type="PROSITE" id="PS51257">
    <property type="entry name" value="PROKAR_LIPOPROTEIN"/>
    <property type="match status" value="1"/>
</dbReference>
<evidence type="ECO:0000256" key="1">
    <source>
        <dbReference type="ARBA" id="ARBA00004141"/>
    </source>
</evidence>
<evidence type="ECO:0000256" key="5">
    <source>
        <dbReference type="ARBA" id="ARBA00023136"/>
    </source>
</evidence>
<evidence type="ECO:0008006" key="9">
    <source>
        <dbReference type="Google" id="ProtNLM"/>
    </source>
</evidence>
<comment type="subcellular location">
    <subcellularLocation>
        <location evidence="1">Membrane</location>
        <topology evidence="1">Multi-pass membrane protein</topology>
    </subcellularLocation>
</comment>
<keyword evidence="8" id="KW-1185">Reference proteome</keyword>
<name>A0A5J5HYL4_9BACI</name>
<proteinExistence type="inferred from homology"/>
<organism evidence="7 8">
    <name type="scientific">Niallia endozanthoxylica</name>
    <dbReference type="NCBI Taxonomy" id="2036016"/>
    <lineage>
        <taxon>Bacteria</taxon>
        <taxon>Bacillati</taxon>
        <taxon>Bacillota</taxon>
        <taxon>Bacilli</taxon>
        <taxon>Bacillales</taxon>
        <taxon>Bacillaceae</taxon>
        <taxon>Niallia</taxon>
    </lineage>
</organism>
<evidence type="ECO:0000313" key="8">
    <source>
        <dbReference type="Proteomes" id="UP000326671"/>
    </source>
</evidence>
<comment type="similarity">
    <text evidence="2">Belongs to the acetate uptake transporter (AceTr) (TC 2.A.96) family.</text>
</comment>
<evidence type="ECO:0000256" key="4">
    <source>
        <dbReference type="ARBA" id="ARBA00022989"/>
    </source>
</evidence>
<reference evidence="7 8" key="1">
    <citation type="submission" date="2019-09" db="EMBL/GenBank/DDBJ databases">
        <title>Whole genome sequences of isolates from the Mars Exploration Rovers.</title>
        <authorList>
            <person name="Seuylemezian A."/>
            <person name="Vaishampayan P."/>
        </authorList>
    </citation>
    <scope>NUCLEOTIDE SEQUENCE [LARGE SCALE GENOMIC DNA]</scope>
    <source>
        <strain evidence="7 8">MER_TA_151</strain>
    </source>
</reference>
<dbReference type="AlphaFoldDB" id="A0A5J5HYL4"/>
<keyword evidence="5 6" id="KW-0472">Membrane</keyword>
<dbReference type="EMBL" id="VYKL01000013">
    <property type="protein sequence ID" value="KAA9027613.1"/>
    <property type="molecule type" value="Genomic_DNA"/>
</dbReference>
<dbReference type="GO" id="GO:0005886">
    <property type="term" value="C:plasma membrane"/>
    <property type="evidence" value="ECO:0007669"/>
    <property type="project" value="TreeGrafter"/>
</dbReference>
<evidence type="ECO:0000256" key="3">
    <source>
        <dbReference type="ARBA" id="ARBA00022692"/>
    </source>
</evidence>
<feature type="transmembrane region" description="Helical" evidence="6">
    <location>
        <begin position="41"/>
        <end position="60"/>
    </location>
</feature>
<evidence type="ECO:0000256" key="2">
    <source>
        <dbReference type="ARBA" id="ARBA00005587"/>
    </source>
</evidence>
<dbReference type="RefSeq" id="WP_150439150.1">
    <property type="nucleotide sequence ID" value="NZ_VYKL01000013.1"/>
</dbReference>
<keyword evidence="3 6" id="KW-0812">Transmembrane</keyword>